<gene>
    <name evidence="2" type="primary">F5I14.1</name>
</gene>
<feature type="compositionally biased region" description="Basic and acidic residues" evidence="1">
    <location>
        <begin position="1"/>
        <end position="11"/>
    </location>
</feature>
<reference key="3">
    <citation type="journal article" date="2000" name="Nature">
        <title>Sequence and analysis of chromosome 1 of the plant Arabidopsis thaliana.</title>
        <authorList>
            <person name="Theologis A."/>
            <person name="Ecker J.R."/>
            <person name="Palm C.J."/>
            <person name="Federspiel N.A."/>
            <person name="Kaul S."/>
            <person name="White O."/>
            <person name="Alonso J."/>
            <person name="Altafi H."/>
            <person name="Araujo R."/>
            <person name="Bowman C.L."/>
            <person name="Brooks S.Y."/>
            <person name="Buehler E."/>
            <person name="Chan A."/>
            <person name="Chao Q."/>
            <person name="Chen H."/>
            <person name="Cheuk R.F."/>
            <person name="Chin C.W."/>
            <person name="Chung M.K."/>
            <person name="Conn L."/>
            <person name="Conway A.B."/>
            <person name="Conway A.R."/>
            <person name="Creasy T.H."/>
            <person name="Dewar K."/>
            <person name="Dunn P."/>
            <person name="Etgu P."/>
            <person name="Feldblyum T.V."/>
            <person name="Feng J."/>
            <person name="Fong B."/>
            <person name="Fujii C.Y."/>
            <person name="Gill J.E."/>
            <person name="Goldsmith A.D."/>
            <person name="Haas B."/>
            <person name="Hansen N.F."/>
            <person name="Hughes B."/>
            <person name="Huizar L."/>
            <person name="Hunter J.L."/>
            <person name="Jenkins J."/>
            <person name="Johnson-Hopson C."/>
            <person name="Khan S."/>
            <person name="Khaykin E."/>
            <person name="Kim C.J."/>
            <person name="Koo H.L."/>
            <person name="Kremenetskaia I."/>
            <person name="Kurtz D.B."/>
            <person name="Kwan A."/>
            <person name="Lam B."/>
            <person name="Langin-Hooper S."/>
            <person name="Lee A."/>
            <person name="Lee J.M."/>
            <person name="Lenz C.A."/>
            <person name="Li J.H."/>
            <person name="Li Y."/>
            <person name="Lin X."/>
            <person name="Liu S.X."/>
            <person name="Liu Z.A."/>
            <person name="Luros J.S."/>
            <person name="Maiti R."/>
            <person name="Marziali A."/>
            <person name="Militscher J."/>
            <person name="Miranda M."/>
            <person name="Nguyen M."/>
            <person name="Nierman W.C."/>
            <person name="Osborne B.I."/>
            <person name="Pai G."/>
            <person name="Peterson J."/>
            <person name="Pham P.K."/>
            <person name="Rizzo M."/>
            <person name="Rooney T."/>
            <person name="Rowley D."/>
            <person name="Sakano H."/>
            <person name="Salzberg S.L."/>
            <person name="Schwartz J.R."/>
            <person name="Shinn P."/>
            <person name="Southwick A.M."/>
            <person name="Sun H."/>
            <person name="Tallon L.J."/>
            <person name="Tambunga G."/>
            <person name="Toriumi M.J."/>
            <person name="Town C.D."/>
            <person name="Utterback T."/>
            <person name="Van Aken S."/>
            <person name="Vaysberg M."/>
            <person name="Vysotskaia V.S."/>
            <person name="Walker M."/>
            <person name="Wu D."/>
            <person name="Yu G."/>
            <person name="Fraser C.M."/>
            <person name="Venter J.C."/>
            <person name="Davis R.W."/>
        </authorList>
    </citation>
    <scope>NUCLEOTIDE SEQUENCE [LARGE SCALE GENOMIC DNA]</scope>
    <source>
        <strain>cv. Columbia</strain>
    </source>
</reference>
<feature type="region of interest" description="Disordered" evidence="1">
    <location>
        <begin position="1"/>
        <end position="59"/>
    </location>
</feature>
<dbReference type="ExpressionAtlas" id="O04465">
    <property type="expression patterns" value="baseline and differential"/>
</dbReference>
<dbReference type="TAIR" id="AT1G65470"/>
<dbReference type="AlphaFoldDB" id="O04465"/>
<evidence type="ECO:0000313" key="2">
    <source>
        <dbReference type="EMBL" id="AAB60919.1"/>
    </source>
</evidence>
<organism evidence="2">
    <name type="scientific">Arabidopsis thaliana</name>
    <name type="common">Mouse-ear cress</name>
    <dbReference type="NCBI Taxonomy" id="3702"/>
    <lineage>
        <taxon>Eukaryota</taxon>
        <taxon>Viridiplantae</taxon>
        <taxon>Streptophyta</taxon>
        <taxon>Embryophyta</taxon>
        <taxon>Tracheophyta</taxon>
        <taxon>Spermatophyta</taxon>
        <taxon>Magnoliopsida</taxon>
        <taxon>eudicotyledons</taxon>
        <taxon>Gunneridae</taxon>
        <taxon>Pentapetalae</taxon>
        <taxon>rosids</taxon>
        <taxon>malvids</taxon>
        <taxon>Brassicales</taxon>
        <taxon>Brassicaceae</taxon>
        <taxon>Camelineae</taxon>
        <taxon>Arabidopsis</taxon>
    </lineage>
</organism>
<protein>
    <submittedName>
        <fullName evidence="2">F5I14.1 protein</fullName>
    </submittedName>
</protein>
<evidence type="ECO:0000256" key="1">
    <source>
        <dbReference type="SAM" id="MobiDB-lite"/>
    </source>
</evidence>
<reference evidence="2" key="2">
    <citation type="submission" date="1997-06" db="EMBL/GenBank/DDBJ databases">
        <authorList>
            <person name="Theologis"/>
        </authorList>
    </citation>
    <scope>NUCLEOTIDE SEQUENCE</scope>
</reference>
<accession>O04465</accession>
<name>O04465_ARATH</name>
<sequence>MRRQPKSELFPKLKLSTNSGVTSDGEPNMEKQGDGCEENNFDGRQCKPSSSNRKKSRRVKQLLQFDKSCRPGFYGIWPSQSTCFLNLTKDHWVIKILLYRKKLVKAFQIVRKMKTKVWKKDVQRLMMKMIVKMTLWCLMDISQKMR</sequence>
<dbReference type="EMBL" id="AC001229">
    <property type="protein sequence ID" value="AAB60919.1"/>
    <property type="molecule type" value="Genomic_DNA"/>
</dbReference>
<reference evidence="2" key="1">
    <citation type="submission" date="1997-06" db="EMBL/GenBank/DDBJ databases">
        <title>The sequence of BAC F5I14 from Arabidopsis thaliana chromosome 1.</title>
        <authorList>
            <person name="Vysotskaia V.S."/>
            <person name="Osborne B.I."/>
            <person name="Toriumi M."/>
            <person name="Yu G."/>
            <person name="Oji O."/>
            <person name="Shen Y.K."/>
            <person name="Buehler E."/>
            <person name="Conway A.B."/>
            <person name="Conway A.R."/>
            <person name="Dewar K."/>
            <person name="Feng J."/>
            <person name="Kim C."/>
            <person name="Kurtz D."/>
            <person name="Li Y."/>
            <person name="Shinn P."/>
            <person name="Sun H."/>
            <person name="Davis R.W."/>
            <person name="Ecker J.R."/>
            <person name="Federspiel N.A."/>
            <person name="Theologis A."/>
        </authorList>
    </citation>
    <scope>NUCLEOTIDE SEQUENCE</scope>
</reference>
<proteinExistence type="predicted"/>